<dbReference type="InterPro" id="IPR007801">
    <property type="entry name" value="MbnB/TglH/ChrH"/>
</dbReference>
<dbReference type="PANTHER" id="PTHR42194">
    <property type="entry name" value="UPF0276 PROTEIN HI_1600"/>
    <property type="match status" value="1"/>
</dbReference>
<organism evidence="2 3">
    <name type="scientific">Shewanella surugensis</name>
    <dbReference type="NCBI Taxonomy" id="212020"/>
    <lineage>
        <taxon>Bacteria</taxon>
        <taxon>Pseudomonadati</taxon>
        <taxon>Pseudomonadota</taxon>
        <taxon>Gammaproteobacteria</taxon>
        <taxon>Alteromonadales</taxon>
        <taxon>Shewanellaceae</taxon>
        <taxon>Shewanella</taxon>
    </lineage>
</organism>
<proteinExistence type="inferred from homology"/>
<accession>A0ABT0LCG1</accession>
<dbReference type="RefSeq" id="WP_248940692.1">
    <property type="nucleotide sequence ID" value="NZ_JAKIKS010000047.1"/>
</dbReference>
<dbReference type="InterPro" id="IPR036237">
    <property type="entry name" value="Xyl_isomerase-like_sf"/>
</dbReference>
<sequence>MLTDAKVGLGLRREMLDEFNHFVPDDIHFFEVAPENWMKLGGQFQKPFRALTERYEFYTHGLSLSIGGPEKLDVAFVKEVKQFLDLHQIKIYSEHLSYCSGLGHLYDLMPIPFTQEAVFHVVERVKQVQDIIERPLILENVSFYAAPSAEMTELDFIKAVLAEADCQLLLDINNIYVNSVNHGYDAREFLKAIPHRYIAYLHIAGHYQQEEDLIIDTHGANITDPVWTLLKECYDIHGVFPTLLERDFNIPKTEELLIEIKKIKQYQNAGIDFHHLSRSA</sequence>
<protein>
    <recommendedName>
        <fullName evidence="1">UPF0276 protein L2764_13040</fullName>
    </recommendedName>
</protein>
<dbReference type="EMBL" id="JAKIKS010000047">
    <property type="protein sequence ID" value="MCL1125377.1"/>
    <property type="molecule type" value="Genomic_DNA"/>
</dbReference>
<evidence type="ECO:0000313" key="3">
    <source>
        <dbReference type="Proteomes" id="UP001203423"/>
    </source>
</evidence>
<dbReference type="NCBIfam" id="NF003818">
    <property type="entry name" value="PRK05409.1"/>
    <property type="match status" value="1"/>
</dbReference>
<comment type="caution">
    <text evidence="2">The sequence shown here is derived from an EMBL/GenBank/DDBJ whole genome shotgun (WGS) entry which is preliminary data.</text>
</comment>
<reference evidence="2 3" key="1">
    <citation type="submission" date="2022-01" db="EMBL/GenBank/DDBJ databases">
        <title>Whole genome-based taxonomy of the Shewanellaceae.</title>
        <authorList>
            <person name="Martin-Rodriguez A.J."/>
        </authorList>
    </citation>
    <scope>NUCLEOTIDE SEQUENCE [LARGE SCALE GENOMIC DNA]</scope>
    <source>
        <strain evidence="2 3">DSM 17177</strain>
    </source>
</reference>
<comment type="similarity">
    <text evidence="1">Belongs to the UPF0276 family.</text>
</comment>
<evidence type="ECO:0000313" key="2">
    <source>
        <dbReference type="EMBL" id="MCL1125377.1"/>
    </source>
</evidence>
<name>A0ABT0LCG1_9GAMM</name>
<dbReference type="SUPFAM" id="SSF51658">
    <property type="entry name" value="Xylose isomerase-like"/>
    <property type="match status" value="1"/>
</dbReference>
<dbReference type="Gene3D" id="3.20.20.150">
    <property type="entry name" value="Divalent-metal-dependent TIM barrel enzymes"/>
    <property type="match status" value="1"/>
</dbReference>
<gene>
    <name evidence="2" type="ORF">L2764_13040</name>
</gene>
<dbReference type="PANTHER" id="PTHR42194:SF1">
    <property type="entry name" value="UPF0276 PROTEIN HI_1600"/>
    <property type="match status" value="1"/>
</dbReference>
<keyword evidence="3" id="KW-1185">Reference proteome</keyword>
<dbReference type="Proteomes" id="UP001203423">
    <property type="component" value="Unassembled WGS sequence"/>
</dbReference>
<dbReference type="Pfam" id="PF05114">
    <property type="entry name" value="MbnB_TglH_ChrH"/>
    <property type="match status" value="1"/>
</dbReference>
<dbReference type="HAMAP" id="MF_00697">
    <property type="entry name" value="UPF0276"/>
    <property type="match status" value="1"/>
</dbReference>
<evidence type="ECO:0000256" key="1">
    <source>
        <dbReference type="HAMAP-Rule" id="MF_00697"/>
    </source>
</evidence>